<organism evidence="3 4">
    <name type="scientific">Reichenbachiella faecimaris</name>
    <dbReference type="NCBI Taxonomy" id="692418"/>
    <lineage>
        <taxon>Bacteria</taxon>
        <taxon>Pseudomonadati</taxon>
        <taxon>Bacteroidota</taxon>
        <taxon>Cytophagia</taxon>
        <taxon>Cytophagales</taxon>
        <taxon>Reichenbachiellaceae</taxon>
        <taxon>Reichenbachiella</taxon>
    </lineage>
</organism>
<dbReference type="AlphaFoldDB" id="A0A1W2G9S5"/>
<keyword evidence="4" id="KW-1185">Reference proteome</keyword>
<dbReference type="EMBL" id="FWYF01000001">
    <property type="protein sequence ID" value="SMD33108.1"/>
    <property type="molecule type" value="Genomic_DNA"/>
</dbReference>
<feature type="compositionally biased region" description="Basic and acidic residues" evidence="1">
    <location>
        <begin position="41"/>
        <end position="72"/>
    </location>
</feature>
<protein>
    <submittedName>
        <fullName evidence="3">Uncharacterized protein</fullName>
    </submittedName>
</protein>
<keyword evidence="2" id="KW-0472">Membrane</keyword>
<dbReference type="OrthoDB" id="1467674at2"/>
<gene>
    <name evidence="3" type="ORF">SAMN04488029_1473</name>
</gene>
<dbReference type="STRING" id="692418.SAMN04488029_1473"/>
<accession>A0A1W2G9S5</accession>
<keyword evidence="2" id="KW-0812">Transmembrane</keyword>
<evidence type="ECO:0000313" key="4">
    <source>
        <dbReference type="Proteomes" id="UP000192472"/>
    </source>
</evidence>
<feature type="transmembrane region" description="Helical" evidence="2">
    <location>
        <begin position="6"/>
        <end position="27"/>
    </location>
</feature>
<dbReference type="RefSeq" id="WP_084371787.1">
    <property type="nucleotide sequence ID" value="NZ_FWYF01000001.1"/>
</dbReference>
<evidence type="ECO:0000256" key="2">
    <source>
        <dbReference type="SAM" id="Phobius"/>
    </source>
</evidence>
<dbReference type="Proteomes" id="UP000192472">
    <property type="component" value="Unassembled WGS sequence"/>
</dbReference>
<reference evidence="3 4" key="1">
    <citation type="submission" date="2017-04" db="EMBL/GenBank/DDBJ databases">
        <authorList>
            <person name="Afonso C.L."/>
            <person name="Miller P.J."/>
            <person name="Scott M.A."/>
            <person name="Spackman E."/>
            <person name="Goraichik I."/>
            <person name="Dimitrov K.M."/>
            <person name="Suarez D.L."/>
            <person name="Swayne D.E."/>
        </authorList>
    </citation>
    <scope>NUCLEOTIDE SEQUENCE [LARGE SCALE GENOMIC DNA]</scope>
    <source>
        <strain evidence="3 4">DSM 26133</strain>
    </source>
</reference>
<name>A0A1W2G9S5_REIFA</name>
<feature type="region of interest" description="Disordered" evidence="1">
    <location>
        <begin position="41"/>
        <end position="86"/>
    </location>
</feature>
<keyword evidence="2" id="KW-1133">Transmembrane helix</keyword>
<evidence type="ECO:0000256" key="1">
    <source>
        <dbReference type="SAM" id="MobiDB-lite"/>
    </source>
</evidence>
<evidence type="ECO:0000313" key="3">
    <source>
        <dbReference type="EMBL" id="SMD33108.1"/>
    </source>
</evidence>
<proteinExistence type="predicted"/>
<sequence>MTQAILEIAGMLLGALAIGIFFTHQYWKSKSGLIARNNESLERENEGLKSKERELEQKLKNQKSEIKPKLSEPVETSSENGKSDELEAELKSLGKEIREQKKKTKELRATVKTLKHDLEIKDEQLGEKERELEEISGHFQTHNISYYKQIDGKRYKAATLVEADDAIAGVGDGRISKADAEKIFATISDGHTYTQVEKDTMHYIRENYNWTPEADDLFRTKVRSWAAKGHQLD</sequence>